<keyword evidence="1" id="KW-0732">Signal</keyword>
<dbReference type="Proteomes" id="UP001595607">
    <property type="component" value="Unassembled WGS sequence"/>
</dbReference>
<feature type="chain" id="PRO_5045140945" evidence="1">
    <location>
        <begin position="18"/>
        <end position="326"/>
    </location>
</feature>
<feature type="signal peptide" evidence="1">
    <location>
        <begin position="1"/>
        <end position="17"/>
    </location>
</feature>
<keyword evidence="3" id="KW-1185">Reference proteome</keyword>
<evidence type="ECO:0000256" key="1">
    <source>
        <dbReference type="SAM" id="SignalP"/>
    </source>
</evidence>
<dbReference type="RefSeq" id="WP_189576474.1">
    <property type="nucleotide sequence ID" value="NZ_BMXU01000002.1"/>
</dbReference>
<evidence type="ECO:0000313" key="2">
    <source>
        <dbReference type="EMBL" id="MFC3303692.1"/>
    </source>
</evidence>
<comment type="caution">
    <text evidence="2">The sequence shown here is derived from an EMBL/GenBank/DDBJ whole genome shotgun (WGS) entry which is preliminary data.</text>
</comment>
<reference evidence="3" key="1">
    <citation type="journal article" date="2019" name="Int. J. Syst. Evol. Microbiol.">
        <title>The Global Catalogue of Microorganisms (GCM) 10K type strain sequencing project: providing services to taxonomists for standard genome sequencing and annotation.</title>
        <authorList>
            <consortium name="The Broad Institute Genomics Platform"/>
            <consortium name="The Broad Institute Genome Sequencing Center for Infectious Disease"/>
            <person name="Wu L."/>
            <person name="Ma J."/>
        </authorList>
    </citation>
    <scope>NUCLEOTIDE SEQUENCE [LARGE SCALE GENOMIC DNA]</scope>
    <source>
        <strain evidence="3">KCTC 22245</strain>
    </source>
</reference>
<proteinExistence type="predicted"/>
<organism evidence="2 3">
    <name type="scientific">Parvularcula lutaonensis</name>
    <dbReference type="NCBI Taxonomy" id="491923"/>
    <lineage>
        <taxon>Bacteria</taxon>
        <taxon>Pseudomonadati</taxon>
        <taxon>Pseudomonadota</taxon>
        <taxon>Alphaproteobacteria</taxon>
        <taxon>Parvularculales</taxon>
        <taxon>Parvularculaceae</taxon>
        <taxon>Parvularcula</taxon>
    </lineage>
</organism>
<accession>A0ABV7MFW3</accession>
<gene>
    <name evidence="2" type="ORF">ACFONP_13245</name>
</gene>
<dbReference type="EMBL" id="JBHRVA010000003">
    <property type="protein sequence ID" value="MFC3303692.1"/>
    <property type="molecule type" value="Genomic_DNA"/>
</dbReference>
<name>A0ABV7MFW3_9PROT</name>
<evidence type="ECO:0000313" key="3">
    <source>
        <dbReference type="Proteomes" id="UP001595607"/>
    </source>
</evidence>
<sequence length="326" mass="36310">MAIFHFAFAAIAAAVTAAQGAPTADEILDAYNHHDRMEAAALAHIAAAPSSCAIQAEVDTSGGPTSSSIDARRKLVAAKAEIEALRPISSVRMIAPEAIEADKRGMLERHEELLRQTTGWDQRKRKRQNGIDTEVNRLLSEMWFNAIYARRQNLKLLMDDSALKLQNHHAVFASTAFGVIGRKEKGGSFVYIPTAEDMEFTTSTMLRYLDELRKGVRERELLLSQLNDEERAVLGQALKSQIAAHRSFIAGEEEAYALAKKLADDIAALIDQPYDRDLYQQLCLQAENIFWSASADRAASYRAVRDADVKVFRIVDEKFTRSGRLK</sequence>
<protein>
    <submittedName>
        <fullName evidence="2">Uncharacterized protein</fullName>
    </submittedName>
</protein>